<dbReference type="AlphaFoldDB" id="A0AAF3FC92"/>
<reference evidence="3" key="1">
    <citation type="submission" date="2024-02" db="UniProtKB">
        <authorList>
            <consortium name="WormBaseParasite"/>
        </authorList>
    </citation>
    <scope>IDENTIFICATION</scope>
</reference>
<organism evidence="2 3">
    <name type="scientific">Mesorhabditis belari</name>
    <dbReference type="NCBI Taxonomy" id="2138241"/>
    <lineage>
        <taxon>Eukaryota</taxon>
        <taxon>Metazoa</taxon>
        <taxon>Ecdysozoa</taxon>
        <taxon>Nematoda</taxon>
        <taxon>Chromadorea</taxon>
        <taxon>Rhabditida</taxon>
        <taxon>Rhabditina</taxon>
        <taxon>Rhabditomorpha</taxon>
        <taxon>Rhabditoidea</taxon>
        <taxon>Rhabditidae</taxon>
        <taxon>Mesorhabditinae</taxon>
        <taxon>Mesorhabditis</taxon>
    </lineage>
</organism>
<name>A0AAF3FC92_9BILA</name>
<dbReference type="WBParaSite" id="MBELARI_LOCUS4496">
    <property type="protein sequence ID" value="MBELARI_LOCUS4496"/>
    <property type="gene ID" value="MBELARI_LOCUS4496"/>
</dbReference>
<feature type="signal peptide" evidence="1">
    <location>
        <begin position="1"/>
        <end position="23"/>
    </location>
</feature>
<accession>A0AAF3FC92</accession>
<keyword evidence="1" id="KW-0732">Signal</keyword>
<evidence type="ECO:0000313" key="2">
    <source>
        <dbReference type="Proteomes" id="UP000887575"/>
    </source>
</evidence>
<proteinExistence type="predicted"/>
<keyword evidence="2" id="KW-1185">Reference proteome</keyword>
<dbReference type="Proteomes" id="UP000887575">
    <property type="component" value="Unassembled WGS sequence"/>
</dbReference>
<protein>
    <submittedName>
        <fullName evidence="3">Uncharacterized protein</fullName>
    </submittedName>
</protein>
<feature type="chain" id="PRO_5042037128" evidence="1">
    <location>
        <begin position="24"/>
        <end position="89"/>
    </location>
</feature>
<evidence type="ECO:0000256" key="1">
    <source>
        <dbReference type="SAM" id="SignalP"/>
    </source>
</evidence>
<evidence type="ECO:0000313" key="3">
    <source>
        <dbReference type="WBParaSite" id="MBELARI_LOCUS4496"/>
    </source>
</evidence>
<sequence>MTMEKLISYFLLVILCSIPITAASDEEFFLRSAKWAKLAPSGGSLVSGRGNFRPGFADRSWRSAIYEPTFTLRKRSGPVRIISAAEPLY</sequence>